<dbReference type="GO" id="GO:0005524">
    <property type="term" value="F:ATP binding"/>
    <property type="evidence" value="ECO:0007669"/>
    <property type="project" value="UniProtKB-UniRule"/>
</dbReference>
<protein>
    <recommendedName>
        <fullName evidence="13">Threonine--tRNA ligase</fullName>
        <ecNumber evidence="13">6.1.1.3</ecNumber>
    </recommendedName>
    <alternativeName>
        <fullName evidence="13">Threonyl-tRNA synthetase</fullName>
        <shortName evidence="13">ThrRS</shortName>
    </alternativeName>
</protein>
<dbReference type="CDD" id="cd00771">
    <property type="entry name" value="ThrRS_core"/>
    <property type="match status" value="1"/>
</dbReference>
<dbReference type="SUPFAM" id="SSF55681">
    <property type="entry name" value="Class II aaRS and biotin synthetases"/>
    <property type="match status" value="1"/>
</dbReference>
<keyword evidence="10 13" id="KW-0648">Protein biosynthesis</keyword>
<dbReference type="Pfam" id="PF07973">
    <property type="entry name" value="tRNA_SAD"/>
    <property type="match status" value="1"/>
</dbReference>
<dbReference type="PROSITE" id="PS50862">
    <property type="entry name" value="AA_TRNA_LIGASE_II"/>
    <property type="match status" value="1"/>
</dbReference>
<reference evidence="15" key="1">
    <citation type="submission" date="2020-10" db="EMBL/GenBank/DDBJ databases">
        <authorList>
            <person name="Gilroy R."/>
        </authorList>
    </citation>
    <scope>NUCLEOTIDE SEQUENCE</scope>
    <source>
        <strain evidence="15">10532</strain>
    </source>
</reference>
<dbReference type="HAMAP" id="MF_00184">
    <property type="entry name" value="Thr_tRNA_synth"/>
    <property type="match status" value="1"/>
</dbReference>
<dbReference type="NCBIfam" id="TIGR00418">
    <property type="entry name" value="thrS"/>
    <property type="match status" value="1"/>
</dbReference>
<dbReference type="EC" id="6.1.1.3" evidence="13"/>
<comment type="subunit">
    <text evidence="13">Homodimer.</text>
</comment>
<evidence type="ECO:0000256" key="9">
    <source>
        <dbReference type="ARBA" id="ARBA00022884"/>
    </source>
</evidence>
<dbReference type="CDD" id="cd00860">
    <property type="entry name" value="ThrRS_anticodon"/>
    <property type="match status" value="1"/>
</dbReference>
<dbReference type="Pfam" id="PF00587">
    <property type="entry name" value="tRNA-synt_2b"/>
    <property type="match status" value="1"/>
</dbReference>
<dbReference type="FunFam" id="3.30.54.20:FF:000002">
    <property type="entry name" value="Threonine--tRNA ligase"/>
    <property type="match status" value="1"/>
</dbReference>
<feature type="binding site" evidence="13">
    <location>
        <position position="457"/>
    </location>
    <ligand>
        <name>Zn(2+)</name>
        <dbReference type="ChEBI" id="CHEBI:29105"/>
        <note>catalytic</note>
    </ligand>
</feature>
<comment type="catalytic activity">
    <reaction evidence="12 13">
        <text>tRNA(Thr) + L-threonine + ATP = L-threonyl-tRNA(Thr) + AMP + diphosphate + H(+)</text>
        <dbReference type="Rhea" id="RHEA:24624"/>
        <dbReference type="Rhea" id="RHEA-COMP:9670"/>
        <dbReference type="Rhea" id="RHEA-COMP:9704"/>
        <dbReference type="ChEBI" id="CHEBI:15378"/>
        <dbReference type="ChEBI" id="CHEBI:30616"/>
        <dbReference type="ChEBI" id="CHEBI:33019"/>
        <dbReference type="ChEBI" id="CHEBI:57926"/>
        <dbReference type="ChEBI" id="CHEBI:78442"/>
        <dbReference type="ChEBI" id="CHEBI:78534"/>
        <dbReference type="ChEBI" id="CHEBI:456215"/>
        <dbReference type="EC" id="6.1.1.3"/>
    </reaction>
</comment>
<dbReference type="Gene3D" id="3.30.980.10">
    <property type="entry name" value="Threonyl-trna Synthetase, Chain A, domain 2"/>
    <property type="match status" value="1"/>
</dbReference>
<evidence type="ECO:0000256" key="11">
    <source>
        <dbReference type="ARBA" id="ARBA00023146"/>
    </source>
</evidence>
<evidence type="ECO:0000256" key="8">
    <source>
        <dbReference type="ARBA" id="ARBA00022840"/>
    </source>
</evidence>
<dbReference type="InterPro" id="IPR002314">
    <property type="entry name" value="aa-tRNA-synt_IIb"/>
</dbReference>
<dbReference type="Gene3D" id="3.40.50.800">
    <property type="entry name" value="Anticodon-binding domain"/>
    <property type="match status" value="1"/>
</dbReference>
<keyword evidence="9 13" id="KW-0694">RNA-binding</keyword>
<dbReference type="InterPro" id="IPR004154">
    <property type="entry name" value="Anticodon-bd"/>
</dbReference>
<evidence type="ECO:0000256" key="3">
    <source>
        <dbReference type="ARBA" id="ARBA00022555"/>
    </source>
</evidence>
<dbReference type="Proteomes" id="UP000823638">
    <property type="component" value="Unassembled WGS sequence"/>
</dbReference>
<evidence type="ECO:0000313" key="15">
    <source>
        <dbReference type="EMBL" id="MBO8457312.1"/>
    </source>
</evidence>
<evidence type="ECO:0000256" key="13">
    <source>
        <dbReference type="HAMAP-Rule" id="MF_00184"/>
    </source>
</evidence>
<comment type="caution">
    <text evidence="15">The sequence shown here is derived from an EMBL/GenBank/DDBJ whole genome shotgun (WGS) entry which is preliminary data.</text>
</comment>
<gene>
    <name evidence="13 15" type="primary">thrS</name>
    <name evidence="15" type="ORF">IAA81_03680</name>
</gene>
<keyword evidence="2 13" id="KW-0963">Cytoplasm</keyword>
<dbReference type="GO" id="GO:0000049">
    <property type="term" value="F:tRNA binding"/>
    <property type="evidence" value="ECO:0007669"/>
    <property type="project" value="UniProtKB-KW"/>
</dbReference>
<dbReference type="InterPro" id="IPR047246">
    <property type="entry name" value="ThrRS_anticodon"/>
</dbReference>
<name>A0A9D9HNK1_9SPIR</name>
<dbReference type="PRINTS" id="PR01047">
    <property type="entry name" value="TRNASYNTHTHR"/>
</dbReference>
<keyword evidence="7 13" id="KW-0862">Zinc</keyword>
<evidence type="ECO:0000256" key="2">
    <source>
        <dbReference type="ARBA" id="ARBA00022490"/>
    </source>
</evidence>
<proteinExistence type="inferred from homology"/>
<dbReference type="EMBL" id="JADIMM010000052">
    <property type="protein sequence ID" value="MBO8457312.1"/>
    <property type="molecule type" value="Genomic_DNA"/>
</dbReference>
<evidence type="ECO:0000259" key="14">
    <source>
        <dbReference type="PROSITE" id="PS50862"/>
    </source>
</evidence>
<dbReference type="SMART" id="SM00863">
    <property type="entry name" value="tRNA_SAD"/>
    <property type="match status" value="1"/>
</dbReference>
<keyword evidence="4 13" id="KW-0436">Ligase</keyword>
<dbReference type="SUPFAM" id="SSF55186">
    <property type="entry name" value="ThrRS/AlaRS common domain"/>
    <property type="match status" value="1"/>
</dbReference>
<evidence type="ECO:0000256" key="4">
    <source>
        <dbReference type="ARBA" id="ARBA00022598"/>
    </source>
</evidence>
<comment type="caution">
    <text evidence="13">Lacks conserved residue(s) required for the propagation of feature annotation.</text>
</comment>
<dbReference type="GO" id="GO:0006435">
    <property type="term" value="P:threonyl-tRNA aminoacylation"/>
    <property type="evidence" value="ECO:0007669"/>
    <property type="project" value="UniProtKB-UniRule"/>
</dbReference>
<dbReference type="GO" id="GO:0004829">
    <property type="term" value="F:threonine-tRNA ligase activity"/>
    <property type="evidence" value="ECO:0007669"/>
    <property type="project" value="UniProtKB-UniRule"/>
</dbReference>
<dbReference type="Pfam" id="PF03129">
    <property type="entry name" value="HGTP_anticodon"/>
    <property type="match status" value="1"/>
</dbReference>
<feature type="binding site" evidence="13">
    <location>
        <position position="276"/>
    </location>
    <ligand>
        <name>Zn(2+)</name>
        <dbReference type="ChEBI" id="CHEBI:29105"/>
        <note>catalytic</note>
    </ligand>
</feature>
<dbReference type="InterPro" id="IPR002320">
    <property type="entry name" value="Thr-tRNA-ligase_IIa"/>
</dbReference>
<keyword evidence="8 13" id="KW-0067">ATP-binding</keyword>
<keyword evidence="6 13" id="KW-0547">Nucleotide-binding</keyword>
<organism evidence="15 16">
    <name type="scientific">Candidatus Gallitreponema excrementavium</name>
    <dbReference type="NCBI Taxonomy" id="2840840"/>
    <lineage>
        <taxon>Bacteria</taxon>
        <taxon>Pseudomonadati</taxon>
        <taxon>Spirochaetota</taxon>
        <taxon>Spirochaetia</taxon>
        <taxon>Spirochaetales</taxon>
        <taxon>Candidatus Gallitreponema</taxon>
    </lineage>
</organism>
<reference evidence="15" key="2">
    <citation type="journal article" date="2021" name="PeerJ">
        <title>Extensive microbial diversity within the chicken gut microbiome revealed by metagenomics and culture.</title>
        <authorList>
            <person name="Gilroy R."/>
            <person name="Ravi A."/>
            <person name="Getino M."/>
            <person name="Pursley I."/>
            <person name="Horton D.L."/>
            <person name="Alikhan N.F."/>
            <person name="Baker D."/>
            <person name="Gharbi K."/>
            <person name="Hall N."/>
            <person name="Watson M."/>
            <person name="Adriaenssens E.M."/>
            <person name="Foster-Nyarko E."/>
            <person name="Jarju S."/>
            <person name="Secka A."/>
            <person name="Antonio M."/>
            <person name="Oren A."/>
            <person name="Chaudhuri R.R."/>
            <person name="La Ragione R."/>
            <person name="Hildebrand F."/>
            <person name="Pallen M.J."/>
        </authorList>
    </citation>
    <scope>NUCLEOTIDE SEQUENCE</scope>
    <source>
        <strain evidence="15">10532</strain>
    </source>
</reference>
<keyword evidence="5 13" id="KW-0479">Metal-binding</keyword>
<dbReference type="InterPro" id="IPR018163">
    <property type="entry name" value="Thr/Ala-tRNA-synth_IIc_edit"/>
</dbReference>
<dbReference type="FunFam" id="3.30.980.10:FF:000005">
    <property type="entry name" value="Threonyl-tRNA synthetase, mitochondrial"/>
    <property type="match status" value="1"/>
</dbReference>
<sequence length="584" mass="67439">MNPTNQSAEKLQTIRHSTAHIMAEAVTNLFPGTKFAIGPSIDNGFYYDFQLPRPITGEDLPAIEKEMRKLISMNKKFTRKVVSKAEALEFFKDQPFKKELIEDLPEGEEISLYDQDGFVDLCRGPHVESTKELNAQAFKLMKTAGAYWRGDENRPMLTRIYGTAWEKPAELKEYLDMLQEAERRDHRKIGKEMDLFHIDDENPGQVFWHANGWSMYRILEDYVRAKIKEDGYIEVKTPFVMPRSLWERSGHWAKYQENMFITESEKRTFALKPMNCPGHIEIFKQGLKSYRDLPLRMAEFGSCTRNEPSGTLHGIMRVRGFVQDDAHIFCTEEQIPSEVAKFCHLLKDMYKDFGFTEDKILVKFSTRPEKRVGTDETWDRAEGALADACKKAGLSYEIAPGEGAFYGPKLEFTLVDALGRQWQCGTIQVDYQLPSAERLNAEYTGEDNNKHHPVMLHRAVLGSLERFIGILIENFAGAFPAWLHFNQMEIIPVAPAFNEYAEKILKELKERGFRVTANLGTDRMNAKIRKAQGLRIPYMLILGQKEMEENKVSVRYRDGRQETKDLQDFINYLETKVTTRSVEI</sequence>
<evidence type="ECO:0000256" key="7">
    <source>
        <dbReference type="ARBA" id="ARBA00022833"/>
    </source>
</evidence>
<dbReference type="PANTHER" id="PTHR11451">
    <property type="entry name" value="THREONINE-TRNA LIGASE"/>
    <property type="match status" value="1"/>
</dbReference>
<keyword evidence="11 13" id="KW-0030">Aminoacyl-tRNA synthetase</keyword>
<dbReference type="InterPro" id="IPR006195">
    <property type="entry name" value="aa-tRNA-synth_II"/>
</dbReference>
<dbReference type="InterPro" id="IPR033728">
    <property type="entry name" value="ThrRS_core"/>
</dbReference>
<dbReference type="FunFam" id="3.30.930.10:FF:000002">
    <property type="entry name" value="Threonine--tRNA ligase"/>
    <property type="match status" value="1"/>
</dbReference>
<comment type="similarity">
    <text evidence="1 13">Belongs to the class-II aminoacyl-tRNA synthetase family.</text>
</comment>
<feature type="domain" description="Aminoacyl-transfer RNA synthetases class-II family profile" evidence="14">
    <location>
        <begin position="185"/>
        <end position="480"/>
    </location>
</feature>
<evidence type="ECO:0000256" key="10">
    <source>
        <dbReference type="ARBA" id="ARBA00022917"/>
    </source>
</evidence>
<evidence type="ECO:0000313" key="16">
    <source>
        <dbReference type="Proteomes" id="UP000823638"/>
    </source>
</evidence>
<dbReference type="GO" id="GO:0046872">
    <property type="term" value="F:metal ion binding"/>
    <property type="evidence" value="ECO:0007669"/>
    <property type="project" value="UniProtKB-KW"/>
</dbReference>
<dbReference type="InterPro" id="IPR012947">
    <property type="entry name" value="tRNA_SAD"/>
</dbReference>
<dbReference type="Gene3D" id="3.30.930.10">
    <property type="entry name" value="Bira Bifunctional Protein, Domain 2"/>
    <property type="match status" value="1"/>
</dbReference>
<dbReference type="Gene3D" id="3.30.54.20">
    <property type="match status" value="1"/>
</dbReference>
<dbReference type="PANTHER" id="PTHR11451:SF44">
    <property type="entry name" value="THREONINE--TRNA LIGASE, CHLOROPLASTIC_MITOCHONDRIAL 2"/>
    <property type="match status" value="1"/>
</dbReference>
<evidence type="ECO:0000256" key="5">
    <source>
        <dbReference type="ARBA" id="ARBA00022723"/>
    </source>
</evidence>
<keyword evidence="3 13" id="KW-0820">tRNA-binding</keyword>
<comment type="cofactor">
    <cofactor evidence="13">
        <name>Zn(2+)</name>
        <dbReference type="ChEBI" id="CHEBI:29105"/>
    </cofactor>
    <text evidence="13">Binds 1 zinc ion per subunit.</text>
</comment>
<evidence type="ECO:0000256" key="12">
    <source>
        <dbReference type="ARBA" id="ARBA00049515"/>
    </source>
</evidence>
<evidence type="ECO:0000256" key="6">
    <source>
        <dbReference type="ARBA" id="ARBA00022741"/>
    </source>
</evidence>
<feature type="binding site" evidence="13">
    <location>
        <position position="327"/>
    </location>
    <ligand>
        <name>Zn(2+)</name>
        <dbReference type="ChEBI" id="CHEBI:29105"/>
        <note>catalytic</note>
    </ligand>
</feature>
<dbReference type="InterPro" id="IPR036621">
    <property type="entry name" value="Anticodon-bd_dom_sf"/>
</dbReference>
<dbReference type="GO" id="GO:0005737">
    <property type="term" value="C:cytoplasm"/>
    <property type="evidence" value="ECO:0007669"/>
    <property type="project" value="UniProtKB-SubCell"/>
</dbReference>
<dbReference type="SUPFAM" id="SSF52954">
    <property type="entry name" value="Class II aaRS ABD-related"/>
    <property type="match status" value="1"/>
</dbReference>
<dbReference type="FunFam" id="3.40.50.800:FF:000001">
    <property type="entry name" value="Threonine--tRNA ligase"/>
    <property type="match status" value="1"/>
</dbReference>
<dbReference type="InterPro" id="IPR045864">
    <property type="entry name" value="aa-tRNA-synth_II/BPL/LPL"/>
</dbReference>
<dbReference type="AlphaFoldDB" id="A0A9D9HNK1"/>
<comment type="subcellular location">
    <subcellularLocation>
        <location evidence="13">Cytoplasm</location>
    </subcellularLocation>
</comment>
<accession>A0A9D9HNK1</accession>
<evidence type="ECO:0000256" key="1">
    <source>
        <dbReference type="ARBA" id="ARBA00008226"/>
    </source>
</evidence>